<proteinExistence type="predicted"/>
<accession>A0ABT4VQE5</accession>
<feature type="transmembrane region" description="Helical" evidence="5">
    <location>
        <begin position="48"/>
        <end position="68"/>
    </location>
</feature>
<evidence type="ECO:0000256" key="4">
    <source>
        <dbReference type="ARBA" id="ARBA00023136"/>
    </source>
</evidence>
<dbReference type="SUPFAM" id="SSF90123">
    <property type="entry name" value="ABC transporter transmembrane region"/>
    <property type="match status" value="1"/>
</dbReference>
<protein>
    <recommendedName>
        <fullName evidence="8">GGDEF domain-containing protein</fullName>
    </recommendedName>
</protein>
<evidence type="ECO:0000313" key="6">
    <source>
        <dbReference type="EMBL" id="MDA4846916.1"/>
    </source>
</evidence>
<evidence type="ECO:0000256" key="5">
    <source>
        <dbReference type="SAM" id="Phobius"/>
    </source>
</evidence>
<organism evidence="6 7">
    <name type="scientific">Hoeflea poritis</name>
    <dbReference type="NCBI Taxonomy" id="2993659"/>
    <lineage>
        <taxon>Bacteria</taxon>
        <taxon>Pseudomonadati</taxon>
        <taxon>Pseudomonadota</taxon>
        <taxon>Alphaproteobacteria</taxon>
        <taxon>Hyphomicrobiales</taxon>
        <taxon>Rhizobiaceae</taxon>
        <taxon>Hoeflea</taxon>
    </lineage>
</organism>
<evidence type="ECO:0000313" key="7">
    <source>
        <dbReference type="Proteomes" id="UP001148313"/>
    </source>
</evidence>
<comment type="caution">
    <text evidence="6">The sequence shown here is derived from an EMBL/GenBank/DDBJ whole genome shotgun (WGS) entry which is preliminary data.</text>
</comment>
<sequence length="183" mass="20118">MTDIFFGSEIYLSAFRVFFNFFIVSLGVGIVFWILCAISHKPNNRVEALVAFWMILAVALLGGLTGYAGGNSRDGVVGDVIPAVLAFLSGAVLYFFGLERQPAKITPFLLGAFVVVLFLGFGMGAKKRQLFDDGRARDDRRLQTCIDVFSDAEVLASDTAVDHAVELFGERCDKVVDLSTYRR</sequence>
<keyword evidence="4 5" id="KW-0472">Membrane</keyword>
<dbReference type="EMBL" id="JAPJZH010000010">
    <property type="protein sequence ID" value="MDA4846916.1"/>
    <property type="molecule type" value="Genomic_DNA"/>
</dbReference>
<dbReference type="RefSeq" id="WP_271090720.1">
    <property type="nucleotide sequence ID" value="NZ_JAPJZH010000010.1"/>
</dbReference>
<keyword evidence="7" id="KW-1185">Reference proteome</keyword>
<name>A0ABT4VQE5_9HYPH</name>
<feature type="transmembrane region" description="Helical" evidence="5">
    <location>
        <begin position="105"/>
        <end position="125"/>
    </location>
</feature>
<dbReference type="Proteomes" id="UP001148313">
    <property type="component" value="Unassembled WGS sequence"/>
</dbReference>
<keyword evidence="3 5" id="KW-1133">Transmembrane helix</keyword>
<dbReference type="InterPro" id="IPR036640">
    <property type="entry name" value="ABC1_TM_sf"/>
</dbReference>
<evidence type="ECO:0008006" key="8">
    <source>
        <dbReference type="Google" id="ProtNLM"/>
    </source>
</evidence>
<evidence type="ECO:0000256" key="1">
    <source>
        <dbReference type="ARBA" id="ARBA00004651"/>
    </source>
</evidence>
<comment type="subcellular location">
    <subcellularLocation>
        <location evidence="1">Cell membrane</location>
        <topology evidence="1">Multi-pass membrane protein</topology>
    </subcellularLocation>
</comment>
<feature type="transmembrane region" description="Helical" evidence="5">
    <location>
        <begin position="17"/>
        <end position="36"/>
    </location>
</feature>
<evidence type="ECO:0000256" key="2">
    <source>
        <dbReference type="ARBA" id="ARBA00022692"/>
    </source>
</evidence>
<gene>
    <name evidence="6" type="ORF">OOZ53_16270</name>
</gene>
<feature type="transmembrane region" description="Helical" evidence="5">
    <location>
        <begin position="80"/>
        <end position="98"/>
    </location>
</feature>
<evidence type="ECO:0000256" key="3">
    <source>
        <dbReference type="ARBA" id="ARBA00022989"/>
    </source>
</evidence>
<reference evidence="6" key="1">
    <citation type="submission" date="2022-11" db="EMBL/GenBank/DDBJ databases">
        <title>Hoeflea poritis sp. nov., isolated from scleractinian coral Porites lutea.</title>
        <authorList>
            <person name="Zhang G."/>
            <person name="Wei Q."/>
            <person name="Cai L."/>
        </authorList>
    </citation>
    <scope>NUCLEOTIDE SEQUENCE</scope>
    <source>
        <strain evidence="6">E7-10</strain>
    </source>
</reference>
<keyword evidence="2 5" id="KW-0812">Transmembrane</keyword>